<dbReference type="GO" id="GO:0008705">
    <property type="term" value="F:methionine synthase activity"/>
    <property type="evidence" value="ECO:0007669"/>
    <property type="project" value="UniProtKB-EC"/>
</dbReference>
<dbReference type="InterPro" id="IPR050554">
    <property type="entry name" value="Met_Synthase/Corrinoid"/>
</dbReference>
<proteinExistence type="predicted"/>
<dbReference type="InterPro" id="IPR036724">
    <property type="entry name" value="Cobalamin-bd_sf"/>
</dbReference>
<dbReference type="PANTHER" id="PTHR45833:SF1">
    <property type="entry name" value="METHIONINE SYNTHASE"/>
    <property type="match status" value="1"/>
</dbReference>
<dbReference type="EMBL" id="CP117523">
    <property type="protein sequence ID" value="WWD82557.1"/>
    <property type="molecule type" value="Genomic_DNA"/>
</dbReference>
<dbReference type="Gene3D" id="3.40.50.280">
    <property type="entry name" value="Cobalamin-binding domain"/>
    <property type="match status" value="1"/>
</dbReference>
<dbReference type="PROSITE" id="PS51337">
    <property type="entry name" value="B12_BINDING_NTER"/>
    <property type="match status" value="1"/>
</dbReference>
<keyword evidence="6" id="KW-1185">Reference proteome</keyword>
<reference evidence="5 6" key="1">
    <citation type="journal article" date="2023" name="PLoS ONE">
        <title>Genome-based metabolic and phylogenomic analysis of three Terrisporobacter species.</title>
        <authorList>
            <person name="Boer T."/>
            <person name="Bengelsdorf F.R."/>
            <person name="Bomeke M."/>
            <person name="Daniel R."/>
            <person name="Poehlein A."/>
        </authorList>
    </citation>
    <scope>NUCLEOTIDE SEQUENCE [LARGE SCALE GENOMIC DNA]</scope>
    <source>
        <strain evidence="5 6">DSM 1288</strain>
    </source>
</reference>
<evidence type="ECO:0000259" key="4">
    <source>
        <dbReference type="PROSITE" id="PS51337"/>
    </source>
</evidence>
<keyword evidence="1" id="KW-0479">Metal-binding</keyword>
<dbReference type="SMART" id="SM01018">
    <property type="entry name" value="B12-binding_2"/>
    <property type="match status" value="1"/>
</dbReference>
<dbReference type="SUPFAM" id="SSF52242">
    <property type="entry name" value="Cobalamin (vitamin B12)-binding domain"/>
    <property type="match status" value="1"/>
</dbReference>
<dbReference type="SUPFAM" id="SSF47644">
    <property type="entry name" value="Methionine synthase domain"/>
    <property type="match status" value="1"/>
</dbReference>
<dbReference type="PANTHER" id="PTHR45833">
    <property type="entry name" value="METHIONINE SYNTHASE"/>
    <property type="match status" value="1"/>
</dbReference>
<feature type="domain" description="B12-binding N-terminal" evidence="4">
    <location>
        <begin position="1"/>
        <end position="88"/>
    </location>
</feature>
<evidence type="ECO:0000256" key="2">
    <source>
        <dbReference type="ARBA" id="ARBA00023285"/>
    </source>
</evidence>
<evidence type="ECO:0000256" key="1">
    <source>
        <dbReference type="ARBA" id="ARBA00022723"/>
    </source>
</evidence>
<evidence type="ECO:0000313" key="6">
    <source>
        <dbReference type="Proteomes" id="UP001348492"/>
    </source>
</evidence>
<dbReference type="EC" id="2.1.1.13" evidence="5"/>
<feature type="domain" description="B12-binding" evidence="3">
    <location>
        <begin position="87"/>
        <end position="218"/>
    </location>
</feature>
<dbReference type="Proteomes" id="UP001348492">
    <property type="component" value="Chromosome"/>
</dbReference>
<gene>
    <name evidence="5" type="primary">metH_1</name>
    <name evidence="5" type="ORF">TEGL_09490</name>
</gene>
<sequence>MDVYEEIREKLLEGEVEEVCDLIEKAIKMKYPAEHIFQKGLVNGINILAEKFTTSDVLVPEALMVSRALNAGIDIIEEYLPNIERNAGIAIIGTVEGDVHDLGKNIIKAIVSTMGIKVYDLGVNASKETFIKKIKEYKPNFVMISALLTTTIYEMKSIIDEIKKEGLRDDVIIFVGGFPVTQEYAKEIGADYFTDNAMEMKIFLNKNIKKLLKTKKSKYKQD</sequence>
<evidence type="ECO:0000259" key="3">
    <source>
        <dbReference type="PROSITE" id="PS51332"/>
    </source>
</evidence>
<keyword evidence="2" id="KW-0170">Cobalt</keyword>
<dbReference type="PROSITE" id="PS51332">
    <property type="entry name" value="B12_BINDING"/>
    <property type="match status" value="1"/>
</dbReference>
<dbReference type="Gene3D" id="1.10.1240.10">
    <property type="entry name" value="Methionine synthase domain"/>
    <property type="match status" value="1"/>
</dbReference>
<dbReference type="InterPro" id="IPR003759">
    <property type="entry name" value="Cbl-bd_cap"/>
</dbReference>
<dbReference type="RefSeq" id="WP_018590355.1">
    <property type="nucleotide sequence ID" value="NZ_CP117523.1"/>
</dbReference>
<organism evidence="5 6">
    <name type="scientific">Terrisporobacter glycolicus ATCC 14880 = DSM 1288</name>
    <dbReference type="NCBI Taxonomy" id="1121315"/>
    <lineage>
        <taxon>Bacteria</taxon>
        <taxon>Bacillati</taxon>
        <taxon>Bacillota</taxon>
        <taxon>Clostridia</taxon>
        <taxon>Peptostreptococcales</taxon>
        <taxon>Peptostreptococcaceae</taxon>
        <taxon>Terrisporobacter</taxon>
    </lineage>
</organism>
<accession>A0ABZ2ES31</accession>
<evidence type="ECO:0000313" key="5">
    <source>
        <dbReference type="EMBL" id="WWD82557.1"/>
    </source>
</evidence>
<keyword evidence="5" id="KW-0808">Transferase</keyword>
<dbReference type="Pfam" id="PF02310">
    <property type="entry name" value="B12-binding"/>
    <property type="match status" value="1"/>
</dbReference>
<name>A0ABZ2ES31_9FIRM</name>
<keyword evidence="5" id="KW-0489">Methyltransferase</keyword>
<protein>
    <submittedName>
        <fullName evidence="5">Methionine synthase</fullName>
        <ecNumber evidence="5">2.1.1.13</ecNumber>
    </submittedName>
</protein>
<dbReference type="GO" id="GO:0032259">
    <property type="term" value="P:methylation"/>
    <property type="evidence" value="ECO:0007669"/>
    <property type="project" value="UniProtKB-KW"/>
</dbReference>
<dbReference type="InterPro" id="IPR006158">
    <property type="entry name" value="Cobalamin-bd"/>
</dbReference>
<dbReference type="Pfam" id="PF02607">
    <property type="entry name" value="B12-binding_2"/>
    <property type="match status" value="1"/>
</dbReference>
<dbReference type="InterPro" id="IPR036594">
    <property type="entry name" value="Meth_synthase_dom"/>
</dbReference>